<feature type="compositionally biased region" description="Polar residues" evidence="1">
    <location>
        <begin position="196"/>
        <end position="205"/>
    </location>
</feature>
<keyword evidence="3" id="KW-1185">Reference proteome</keyword>
<feature type="region of interest" description="Disordered" evidence="1">
    <location>
        <begin position="161"/>
        <end position="218"/>
    </location>
</feature>
<name>A0AAD1XRW9_EUPCR</name>
<dbReference type="AlphaFoldDB" id="A0AAD1XRW9"/>
<evidence type="ECO:0000256" key="1">
    <source>
        <dbReference type="SAM" id="MobiDB-lite"/>
    </source>
</evidence>
<protein>
    <submittedName>
        <fullName evidence="2">Uncharacterized protein</fullName>
    </submittedName>
</protein>
<proteinExistence type="predicted"/>
<comment type="caution">
    <text evidence="2">The sequence shown here is derived from an EMBL/GenBank/DDBJ whole genome shotgun (WGS) entry which is preliminary data.</text>
</comment>
<reference evidence="2" key="1">
    <citation type="submission" date="2023-07" db="EMBL/GenBank/DDBJ databases">
        <authorList>
            <consortium name="AG Swart"/>
            <person name="Singh M."/>
            <person name="Singh A."/>
            <person name="Seah K."/>
            <person name="Emmerich C."/>
        </authorList>
    </citation>
    <scope>NUCLEOTIDE SEQUENCE</scope>
    <source>
        <strain evidence="2">DP1</strain>
    </source>
</reference>
<dbReference type="Proteomes" id="UP001295684">
    <property type="component" value="Unassembled WGS sequence"/>
</dbReference>
<dbReference type="EMBL" id="CAMPGE010019775">
    <property type="protein sequence ID" value="CAI2378086.1"/>
    <property type="molecule type" value="Genomic_DNA"/>
</dbReference>
<accession>A0AAD1XRW9</accession>
<feature type="region of interest" description="Disordered" evidence="1">
    <location>
        <begin position="1"/>
        <end position="20"/>
    </location>
</feature>
<feature type="compositionally biased region" description="Polar residues" evidence="1">
    <location>
        <begin position="174"/>
        <end position="188"/>
    </location>
</feature>
<evidence type="ECO:0000313" key="2">
    <source>
        <dbReference type="EMBL" id="CAI2378086.1"/>
    </source>
</evidence>
<sequence>MDHNSQASNTPSAETSPNEFKDMVTMYTKNAMSAMINVNSLANQSYAYGYAHGKREAYEDVFKWFTDQHDNTLRYVSTMSFFNYINDKLLEFKSKFAIGTPGDDQMSDGISKLDKLSTSAGATSVEMKSSSGVSSSSSILKNFTAKEGPILFRENRKRRRNPFFSGRSEDAENIINSELPTNLRPENNSLEDESNPFFTSQSKSEQMVYLPKRKKNNW</sequence>
<gene>
    <name evidence="2" type="ORF">ECRASSUSDP1_LOCUS19478</name>
</gene>
<evidence type="ECO:0000313" key="3">
    <source>
        <dbReference type="Proteomes" id="UP001295684"/>
    </source>
</evidence>
<organism evidence="2 3">
    <name type="scientific">Euplotes crassus</name>
    <dbReference type="NCBI Taxonomy" id="5936"/>
    <lineage>
        <taxon>Eukaryota</taxon>
        <taxon>Sar</taxon>
        <taxon>Alveolata</taxon>
        <taxon>Ciliophora</taxon>
        <taxon>Intramacronucleata</taxon>
        <taxon>Spirotrichea</taxon>
        <taxon>Hypotrichia</taxon>
        <taxon>Euplotida</taxon>
        <taxon>Euplotidae</taxon>
        <taxon>Moneuplotes</taxon>
    </lineage>
</organism>
<feature type="compositionally biased region" description="Polar residues" evidence="1">
    <location>
        <begin position="1"/>
        <end position="18"/>
    </location>
</feature>